<organism evidence="2">
    <name type="scientific">marine sediment metagenome</name>
    <dbReference type="NCBI Taxonomy" id="412755"/>
    <lineage>
        <taxon>unclassified sequences</taxon>
        <taxon>metagenomes</taxon>
        <taxon>ecological metagenomes</taxon>
    </lineage>
</organism>
<sequence>MEHRKRQAVFCDHLDREGLDAYWLVGGANVRYLSGFTGDDSTLL</sequence>
<dbReference type="Gene3D" id="3.40.350.10">
    <property type="entry name" value="Creatinase/prolidase N-terminal domain"/>
    <property type="match status" value="1"/>
</dbReference>
<evidence type="ECO:0000313" key="2">
    <source>
        <dbReference type="EMBL" id="GAH72162.1"/>
    </source>
</evidence>
<dbReference type="AlphaFoldDB" id="X1HRR2"/>
<proteinExistence type="predicted"/>
<feature type="domain" description="Creatinase N-terminal" evidence="1">
    <location>
        <begin position="12"/>
        <end position="44"/>
    </location>
</feature>
<protein>
    <recommendedName>
        <fullName evidence="1">Creatinase N-terminal domain-containing protein</fullName>
    </recommendedName>
</protein>
<name>X1HRR2_9ZZZZ</name>
<evidence type="ECO:0000259" key="1">
    <source>
        <dbReference type="Pfam" id="PF01321"/>
    </source>
</evidence>
<accession>X1HRR2</accession>
<reference evidence="2" key="1">
    <citation type="journal article" date="2014" name="Front. Microbiol.">
        <title>High frequency of phylogenetically diverse reductive dehalogenase-homologous genes in deep subseafloor sedimentary metagenomes.</title>
        <authorList>
            <person name="Kawai M."/>
            <person name="Futagami T."/>
            <person name="Toyoda A."/>
            <person name="Takaki Y."/>
            <person name="Nishi S."/>
            <person name="Hori S."/>
            <person name="Arai W."/>
            <person name="Tsubouchi T."/>
            <person name="Morono Y."/>
            <person name="Uchiyama I."/>
            <person name="Ito T."/>
            <person name="Fujiyama A."/>
            <person name="Inagaki F."/>
            <person name="Takami H."/>
        </authorList>
    </citation>
    <scope>NUCLEOTIDE SEQUENCE</scope>
    <source>
        <strain evidence="2">Expedition CK06-06</strain>
    </source>
</reference>
<dbReference type="InterPro" id="IPR029149">
    <property type="entry name" value="Creatin/AminoP/Spt16_N"/>
</dbReference>
<dbReference type="SUPFAM" id="SSF53092">
    <property type="entry name" value="Creatinase/prolidase N-terminal domain"/>
    <property type="match status" value="1"/>
</dbReference>
<comment type="caution">
    <text evidence="2">The sequence shown here is derived from an EMBL/GenBank/DDBJ whole genome shotgun (WGS) entry which is preliminary data.</text>
</comment>
<dbReference type="InterPro" id="IPR000587">
    <property type="entry name" value="Creatinase_N"/>
</dbReference>
<gene>
    <name evidence="2" type="ORF">S03H2_51295</name>
</gene>
<dbReference type="EMBL" id="BARU01032533">
    <property type="protein sequence ID" value="GAH72162.1"/>
    <property type="molecule type" value="Genomic_DNA"/>
</dbReference>
<dbReference type="Pfam" id="PF01321">
    <property type="entry name" value="Creatinase_N"/>
    <property type="match status" value="1"/>
</dbReference>
<feature type="non-terminal residue" evidence="2">
    <location>
        <position position="44"/>
    </location>
</feature>